<keyword evidence="8" id="KW-1185">Reference proteome</keyword>
<evidence type="ECO:0000256" key="1">
    <source>
        <dbReference type="ARBA" id="ARBA00001933"/>
    </source>
</evidence>
<reference evidence="7 8" key="1">
    <citation type="submission" date="2018-04" db="EMBL/GenBank/DDBJ databases">
        <title>Adhaeribacter sp. HMF7616 genome sequencing and assembly.</title>
        <authorList>
            <person name="Kang H."/>
            <person name="Kang J."/>
            <person name="Cha I."/>
            <person name="Kim H."/>
            <person name="Joh K."/>
        </authorList>
    </citation>
    <scope>NUCLEOTIDE SEQUENCE [LARGE SCALE GENOMIC DNA]</scope>
    <source>
        <strain evidence="7 8">HMF7616</strain>
    </source>
</reference>
<comment type="similarity">
    <text evidence="2">Belongs to the class-V pyridoxal-phosphate-dependent aminotransferase family.</text>
</comment>
<dbReference type="InterPro" id="IPR015424">
    <property type="entry name" value="PyrdxlP-dep_Trfase"/>
</dbReference>
<feature type="binding site" evidence="4">
    <location>
        <position position="335"/>
    </location>
    <ligand>
        <name>substrate</name>
    </ligand>
</feature>
<dbReference type="SUPFAM" id="SSF53383">
    <property type="entry name" value="PLP-dependent transferases"/>
    <property type="match status" value="1"/>
</dbReference>
<organism evidence="7 8">
    <name type="scientific">Adhaeribacter pallidiroseus</name>
    <dbReference type="NCBI Taxonomy" id="2072847"/>
    <lineage>
        <taxon>Bacteria</taxon>
        <taxon>Pseudomonadati</taxon>
        <taxon>Bacteroidota</taxon>
        <taxon>Cytophagia</taxon>
        <taxon>Cytophagales</taxon>
        <taxon>Hymenobacteraceae</taxon>
        <taxon>Adhaeribacter</taxon>
    </lineage>
</organism>
<evidence type="ECO:0000259" key="6">
    <source>
        <dbReference type="Pfam" id="PF00266"/>
    </source>
</evidence>
<accession>A0A369QJW0</accession>
<dbReference type="PANTHER" id="PTHR21152">
    <property type="entry name" value="AMINOTRANSFERASE CLASS V"/>
    <property type="match status" value="1"/>
</dbReference>
<dbReference type="EMBL" id="QASA01000001">
    <property type="protein sequence ID" value="RDC63506.1"/>
    <property type="molecule type" value="Genomic_DNA"/>
</dbReference>
<dbReference type="AlphaFoldDB" id="A0A369QJW0"/>
<gene>
    <name evidence="7" type="primary">serC</name>
    <name evidence="7" type="ORF">AHMF7616_02111</name>
</gene>
<evidence type="ECO:0000313" key="8">
    <source>
        <dbReference type="Proteomes" id="UP000253919"/>
    </source>
</evidence>
<feature type="modified residue" description="N6-(pyridoxal phosphate)lysine" evidence="5">
    <location>
        <position position="191"/>
    </location>
</feature>
<name>A0A369QJW0_9BACT</name>
<feature type="domain" description="Aminotransferase class V" evidence="6">
    <location>
        <begin position="12"/>
        <end position="325"/>
    </location>
</feature>
<dbReference type="GO" id="GO:0004760">
    <property type="term" value="F:L-serine-pyruvate transaminase activity"/>
    <property type="evidence" value="ECO:0007669"/>
    <property type="project" value="TreeGrafter"/>
</dbReference>
<dbReference type="PIRSF" id="PIRSF000524">
    <property type="entry name" value="SPT"/>
    <property type="match status" value="1"/>
</dbReference>
<keyword evidence="7" id="KW-0808">Transferase</keyword>
<dbReference type="GO" id="GO:0019265">
    <property type="term" value="P:glycine biosynthetic process, by transamination of glyoxylate"/>
    <property type="evidence" value="ECO:0007669"/>
    <property type="project" value="TreeGrafter"/>
</dbReference>
<evidence type="ECO:0000256" key="5">
    <source>
        <dbReference type="PIRSR" id="PIRSR000524-50"/>
    </source>
</evidence>
<evidence type="ECO:0000313" key="7">
    <source>
        <dbReference type="EMBL" id="RDC63506.1"/>
    </source>
</evidence>
<dbReference type="OrthoDB" id="975012at2"/>
<sequence length="359" mass="41020">MPEPTLNFYPGPSKVYDQVKDYLIMAFDEGLLGIQHRSEKFVEISKNTVALLKKKLNIPQDYYVFFASSATECWEILTQSLVKRKSFHIYNGAFGQKWLDYARKIRPESSGTAFDLQAEINVADLQVASDTDLICITQNETSNGTQIKENTILNLFNRFPDPLIAVDATSSMAGINLKFIKADIWYASVQKCFGLPAGLAVMVCSPRTIYRAKQINERRYYNSLVLMYEKMLNFQTTYTPNVLNIFLLNKVLEQRPLIKQIDKDLTQRAQQLYDFFQEQVTSNLGLLVENPDVRSYTVLAVKGEPKMIEDVKKNAARQGITLGNGYGAWAKNTFRIANFPAIMDEEYGVLKDFFLKFYA</sequence>
<dbReference type="EC" id="2.6.1.52" evidence="7"/>
<dbReference type="Gene3D" id="3.90.1150.10">
    <property type="entry name" value="Aspartate Aminotransferase, domain 1"/>
    <property type="match status" value="1"/>
</dbReference>
<proteinExistence type="inferred from homology"/>
<dbReference type="PANTHER" id="PTHR21152:SF40">
    <property type="entry name" value="ALANINE--GLYOXYLATE AMINOTRANSFERASE"/>
    <property type="match status" value="1"/>
</dbReference>
<dbReference type="Proteomes" id="UP000253919">
    <property type="component" value="Unassembled WGS sequence"/>
</dbReference>
<comment type="cofactor">
    <cofactor evidence="1 5">
        <name>pyridoxal 5'-phosphate</name>
        <dbReference type="ChEBI" id="CHEBI:597326"/>
    </cofactor>
</comment>
<evidence type="ECO:0000256" key="2">
    <source>
        <dbReference type="ARBA" id="ARBA00009236"/>
    </source>
</evidence>
<dbReference type="GO" id="GO:0008453">
    <property type="term" value="F:alanine-glyoxylate transaminase activity"/>
    <property type="evidence" value="ECO:0007669"/>
    <property type="project" value="TreeGrafter"/>
</dbReference>
<dbReference type="GO" id="GO:0004648">
    <property type="term" value="F:O-phospho-L-serine:2-oxoglutarate aminotransferase activity"/>
    <property type="evidence" value="ECO:0007669"/>
    <property type="project" value="UniProtKB-EC"/>
</dbReference>
<dbReference type="InterPro" id="IPR015421">
    <property type="entry name" value="PyrdxlP-dep_Trfase_major"/>
</dbReference>
<dbReference type="Pfam" id="PF00266">
    <property type="entry name" value="Aminotran_5"/>
    <property type="match status" value="1"/>
</dbReference>
<dbReference type="InterPro" id="IPR024169">
    <property type="entry name" value="SP_NH2Trfase/AEP_transaminase"/>
</dbReference>
<dbReference type="RefSeq" id="WP_115372792.1">
    <property type="nucleotide sequence ID" value="NZ_QASA01000001.1"/>
</dbReference>
<keyword evidence="3 5" id="KW-0663">Pyridoxal phosphate</keyword>
<keyword evidence="7" id="KW-0032">Aminotransferase</keyword>
<evidence type="ECO:0000256" key="3">
    <source>
        <dbReference type="ARBA" id="ARBA00022898"/>
    </source>
</evidence>
<dbReference type="InterPro" id="IPR015422">
    <property type="entry name" value="PyrdxlP-dep_Trfase_small"/>
</dbReference>
<protein>
    <submittedName>
        <fullName evidence="7">Phosphoserine transaminase</fullName>
        <ecNumber evidence="7">2.6.1.52</ecNumber>
    </submittedName>
</protein>
<comment type="caution">
    <text evidence="7">The sequence shown here is derived from an EMBL/GenBank/DDBJ whole genome shotgun (WGS) entry which is preliminary data.</text>
</comment>
<evidence type="ECO:0000256" key="4">
    <source>
        <dbReference type="PIRSR" id="PIRSR000524-1"/>
    </source>
</evidence>
<dbReference type="InterPro" id="IPR000192">
    <property type="entry name" value="Aminotrans_V_dom"/>
</dbReference>
<dbReference type="Gene3D" id="3.40.640.10">
    <property type="entry name" value="Type I PLP-dependent aspartate aminotransferase-like (Major domain)"/>
    <property type="match status" value="1"/>
</dbReference>